<sequence length="182" mass="20671">MVSVCPKARNPHVVFDCQPSNPLARNQPGTNTHYPRTQHQRRVNFKLGEGVKRSVATGGIELGSVSVVKLDLQDERMNLGRELRRGCELSTFYRVSSRDGRLQSGSRDEAETNACSRGCEMRLSRACFFSRTVASGRGFGLNWTQAELRLRTMITDRERLKLSLIGVCKPERKQEQFRVLRD</sequence>
<name>A0A8S9L4T0_BRACR</name>
<dbReference type="EMBL" id="QGKW02000717">
    <property type="protein sequence ID" value="KAF2600897.1"/>
    <property type="molecule type" value="Genomic_DNA"/>
</dbReference>
<proteinExistence type="predicted"/>
<evidence type="ECO:0000313" key="2">
    <source>
        <dbReference type="Proteomes" id="UP000712281"/>
    </source>
</evidence>
<comment type="caution">
    <text evidence="1">The sequence shown here is derived from an EMBL/GenBank/DDBJ whole genome shotgun (WGS) entry which is preliminary data.</text>
</comment>
<protein>
    <submittedName>
        <fullName evidence="1">Uncharacterized protein</fullName>
    </submittedName>
</protein>
<evidence type="ECO:0000313" key="1">
    <source>
        <dbReference type="EMBL" id="KAF2600897.1"/>
    </source>
</evidence>
<reference evidence="1" key="1">
    <citation type="submission" date="2019-12" db="EMBL/GenBank/DDBJ databases">
        <title>Genome sequencing and annotation of Brassica cretica.</title>
        <authorList>
            <person name="Studholme D.J."/>
            <person name="Sarris P.F."/>
        </authorList>
    </citation>
    <scope>NUCLEOTIDE SEQUENCE</scope>
    <source>
        <strain evidence="1">PFS-001/15</strain>
        <tissue evidence="1">Leaf</tissue>
    </source>
</reference>
<accession>A0A8S9L4T0</accession>
<dbReference type="AlphaFoldDB" id="A0A8S9L4T0"/>
<organism evidence="1 2">
    <name type="scientific">Brassica cretica</name>
    <name type="common">Mustard</name>
    <dbReference type="NCBI Taxonomy" id="69181"/>
    <lineage>
        <taxon>Eukaryota</taxon>
        <taxon>Viridiplantae</taxon>
        <taxon>Streptophyta</taxon>
        <taxon>Embryophyta</taxon>
        <taxon>Tracheophyta</taxon>
        <taxon>Spermatophyta</taxon>
        <taxon>Magnoliopsida</taxon>
        <taxon>eudicotyledons</taxon>
        <taxon>Gunneridae</taxon>
        <taxon>Pentapetalae</taxon>
        <taxon>rosids</taxon>
        <taxon>malvids</taxon>
        <taxon>Brassicales</taxon>
        <taxon>Brassicaceae</taxon>
        <taxon>Brassiceae</taxon>
        <taxon>Brassica</taxon>
    </lineage>
</organism>
<gene>
    <name evidence="1" type="ORF">F2Q68_00011019</name>
</gene>
<dbReference type="Proteomes" id="UP000712281">
    <property type="component" value="Unassembled WGS sequence"/>
</dbReference>